<gene>
    <name evidence="1" type="ORF">DIS24_g5429</name>
</gene>
<protein>
    <recommendedName>
        <fullName evidence="3">RNA ligase domain-containing protein</fullName>
    </recommendedName>
</protein>
<sequence>MATSNNPAPTSTLYPKILSDIRSFLRYLSKHGAPAPLHMTGTVKLHGTHADMRIDLSIGGRANATVTPQSRNNTTLTRGARDNYDFAAFCAAQHGAIVALAERACARWRELHHPASDDDSPMNEDVILAGEWIGSGVQKKPHTAVRDLSPRLFVLCGVRICGVWEHIERYADIADEGARLYNISRGGFFRVPFALDEVSDGAAPAAAAAATFLAEARRLTAEVYARCPFGAALGVEGPGEGIVWNPSPDQGVPNVPDLWLKTKGEDFDGMSKKGPKENAVAKDGDKKKVVEAFVGRACHERRLEQGWDYLREMGVERNTKGIQTFLSWVTRDIEVEEKEEIAELNLGTDWKIAVTRMARTWYLAQVEKGARDNAAD</sequence>
<evidence type="ECO:0008006" key="3">
    <source>
        <dbReference type="Google" id="ProtNLM"/>
    </source>
</evidence>
<proteinExistence type="predicted"/>
<dbReference type="Proteomes" id="UP001175001">
    <property type="component" value="Unassembled WGS sequence"/>
</dbReference>
<comment type="caution">
    <text evidence="1">The sequence shown here is derived from an EMBL/GenBank/DDBJ whole genome shotgun (WGS) entry which is preliminary data.</text>
</comment>
<evidence type="ECO:0000313" key="2">
    <source>
        <dbReference type="Proteomes" id="UP001175001"/>
    </source>
</evidence>
<dbReference type="EMBL" id="JAUJDW010000022">
    <property type="protein sequence ID" value="KAK0654261.1"/>
    <property type="molecule type" value="Genomic_DNA"/>
</dbReference>
<keyword evidence="2" id="KW-1185">Reference proteome</keyword>
<reference evidence="1" key="1">
    <citation type="submission" date="2023-06" db="EMBL/GenBank/DDBJ databases">
        <title>Multi-omics analyses reveal the molecular pathogenesis toolkit of Lasiodiplodia hormozganensis, a cross-kingdom pathogen.</title>
        <authorList>
            <person name="Felix C."/>
            <person name="Meneses R."/>
            <person name="Goncalves M.F.M."/>
            <person name="Tilleman L."/>
            <person name="Duarte A.S."/>
            <person name="Jorrin-Novo J.V."/>
            <person name="Van De Peer Y."/>
            <person name="Deforce D."/>
            <person name="Van Nieuwerburgh F."/>
            <person name="Esteves A.C."/>
            <person name="Alves A."/>
        </authorList>
    </citation>
    <scope>NUCLEOTIDE SEQUENCE</scope>
    <source>
        <strain evidence="1">CBS 339.90</strain>
    </source>
</reference>
<accession>A0AA40CWR8</accession>
<name>A0AA40CWR8_9PEZI</name>
<dbReference type="AlphaFoldDB" id="A0AA40CWR8"/>
<evidence type="ECO:0000313" key="1">
    <source>
        <dbReference type="EMBL" id="KAK0654261.1"/>
    </source>
</evidence>
<organism evidence="1 2">
    <name type="scientific">Lasiodiplodia hormozganensis</name>
    <dbReference type="NCBI Taxonomy" id="869390"/>
    <lineage>
        <taxon>Eukaryota</taxon>
        <taxon>Fungi</taxon>
        <taxon>Dikarya</taxon>
        <taxon>Ascomycota</taxon>
        <taxon>Pezizomycotina</taxon>
        <taxon>Dothideomycetes</taxon>
        <taxon>Dothideomycetes incertae sedis</taxon>
        <taxon>Botryosphaeriales</taxon>
        <taxon>Botryosphaeriaceae</taxon>
        <taxon>Lasiodiplodia</taxon>
    </lineage>
</organism>